<dbReference type="Gramene" id="CDY11606">
    <property type="protein sequence ID" value="CDY11606"/>
    <property type="gene ID" value="GSBRNA2T00049725001"/>
</dbReference>
<feature type="transmembrane region" description="Helical" evidence="6">
    <location>
        <begin position="9"/>
        <end position="29"/>
    </location>
</feature>
<dbReference type="PaxDb" id="3708-A0A078FED0"/>
<dbReference type="AlphaFoldDB" id="A0A078FED0"/>
<keyword evidence="5 6" id="KW-0472">Membrane</keyword>
<dbReference type="PANTHER" id="PTHR31218">
    <property type="entry name" value="WAT1-RELATED PROTEIN"/>
    <property type="match status" value="1"/>
</dbReference>
<dbReference type="InterPro" id="IPR037185">
    <property type="entry name" value="EmrE-like"/>
</dbReference>
<dbReference type="InterPro" id="IPR000620">
    <property type="entry name" value="EamA_dom"/>
</dbReference>
<protein>
    <submittedName>
        <fullName evidence="8">BnaC06g31330D protein</fullName>
    </submittedName>
</protein>
<keyword evidence="3 6" id="KW-0812">Transmembrane</keyword>
<evidence type="ECO:0000313" key="9">
    <source>
        <dbReference type="Proteomes" id="UP000028999"/>
    </source>
</evidence>
<evidence type="ECO:0000256" key="5">
    <source>
        <dbReference type="ARBA" id="ARBA00023136"/>
    </source>
</evidence>
<evidence type="ECO:0000256" key="2">
    <source>
        <dbReference type="ARBA" id="ARBA00007635"/>
    </source>
</evidence>
<organism evidence="8 9">
    <name type="scientific">Brassica napus</name>
    <name type="common">Rape</name>
    <dbReference type="NCBI Taxonomy" id="3708"/>
    <lineage>
        <taxon>Eukaryota</taxon>
        <taxon>Viridiplantae</taxon>
        <taxon>Streptophyta</taxon>
        <taxon>Embryophyta</taxon>
        <taxon>Tracheophyta</taxon>
        <taxon>Spermatophyta</taxon>
        <taxon>Magnoliopsida</taxon>
        <taxon>eudicotyledons</taxon>
        <taxon>Gunneridae</taxon>
        <taxon>Pentapetalae</taxon>
        <taxon>rosids</taxon>
        <taxon>malvids</taxon>
        <taxon>Brassicales</taxon>
        <taxon>Brassicaceae</taxon>
        <taxon>Brassiceae</taxon>
        <taxon>Brassica</taxon>
    </lineage>
</organism>
<evidence type="ECO:0000256" key="6">
    <source>
        <dbReference type="SAM" id="Phobius"/>
    </source>
</evidence>
<dbReference type="OMA" id="MHLHEED"/>
<dbReference type="EMBL" id="LK032012">
    <property type="protein sequence ID" value="CDY11606.1"/>
    <property type="molecule type" value="Genomic_DNA"/>
</dbReference>
<dbReference type="InterPro" id="IPR030184">
    <property type="entry name" value="WAT1-related"/>
</dbReference>
<dbReference type="Proteomes" id="UP000028999">
    <property type="component" value="Unassembled WGS sequence"/>
</dbReference>
<evidence type="ECO:0000256" key="1">
    <source>
        <dbReference type="ARBA" id="ARBA00004141"/>
    </source>
</evidence>
<feature type="transmembrane region" description="Helical" evidence="6">
    <location>
        <begin position="77"/>
        <end position="96"/>
    </location>
</feature>
<feature type="transmembrane region" description="Helical" evidence="6">
    <location>
        <begin position="191"/>
        <end position="210"/>
    </location>
</feature>
<dbReference type="GO" id="GO:0005886">
    <property type="term" value="C:plasma membrane"/>
    <property type="evidence" value="ECO:0000318"/>
    <property type="project" value="GO_Central"/>
</dbReference>
<evidence type="ECO:0000256" key="4">
    <source>
        <dbReference type="ARBA" id="ARBA00022989"/>
    </source>
</evidence>
<feature type="transmembrane region" description="Helical" evidence="6">
    <location>
        <begin position="288"/>
        <end position="308"/>
    </location>
</feature>
<feature type="transmembrane region" description="Helical" evidence="6">
    <location>
        <begin position="41"/>
        <end position="62"/>
    </location>
</feature>
<gene>
    <name evidence="8" type="primary">BnaC06g31330D</name>
    <name evidence="8" type="ORF">GSBRNA2T00049725001</name>
</gene>
<keyword evidence="9" id="KW-1185">Reference proteome</keyword>
<reference evidence="8 9" key="1">
    <citation type="journal article" date="2014" name="Science">
        <title>Plant genetics. Early allopolyploid evolution in the post-Neolithic Brassica napus oilseed genome.</title>
        <authorList>
            <person name="Chalhoub B."/>
            <person name="Denoeud F."/>
            <person name="Liu S."/>
            <person name="Parkin I.A."/>
            <person name="Tang H."/>
            <person name="Wang X."/>
            <person name="Chiquet J."/>
            <person name="Belcram H."/>
            <person name="Tong C."/>
            <person name="Samans B."/>
            <person name="Correa M."/>
            <person name="Da Silva C."/>
            <person name="Just J."/>
            <person name="Falentin C."/>
            <person name="Koh C.S."/>
            <person name="Le Clainche I."/>
            <person name="Bernard M."/>
            <person name="Bento P."/>
            <person name="Noel B."/>
            <person name="Labadie K."/>
            <person name="Alberti A."/>
            <person name="Charles M."/>
            <person name="Arnaud D."/>
            <person name="Guo H."/>
            <person name="Daviaud C."/>
            <person name="Alamery S."/>
            <person name="Jabbari K."/>
            <person name="Zhao M."/>
            <person name="Edger P.P."/>
            <person name="Chelaifa H."/>
            <person name="Tack D."/>
            <person name="Lassalle G."/>
            <person name="Mestiri I."/>
            <person name="Schnel N."/>
            <person name="Le Paslier M.C."/>
            <person name="Fan G."/>
            <person name="Renault V."/>
            <person name="Bayer P.E."/>
            <person name="Golicz A.A."/>
            <person name="Manoli S."/>
            <person name="Lee T.H."/>
            <person name="Thi V.H."/>
            <person name="Chalabi S."/>
            <person name="Hu Q."/>
            <person name="Fan C."/>
            <person name="Tollenaere R."/>
            <person name="Lu Y."/>
            <person name="Battail C."/>
            <person name="Shen J."/>
            <person name="Sidebottom C.H."/>
            <person name="Wang X."/>
            <person name="Canaguier A."/>
            <person name="Chauveau A."/>
            <person name="Berard A."/>
            <person name="Deniot G."/>
            <person name="Guan M."/>
            <person name="Liu Z."/>
            <person name="Sun F."/>
            <person name="Lim Y.P."/>
            <person name="Lyons E."/>
            <person name="Town C.D."/>
            <person name="Bancroft I."/>
            <person name="Wang X."/>
            <person name="Meng J."/>
            <person name="Ma J."/>
            <person name="Pires J.C."/>
            <person name="King G.J."/>
            <person name="Brunel D."/>
            <person name="Delourme R."/>
            <person name="Renard M."/>
            <person name="Aury J.M."/>
            <person name="Adams K.L."/>
            <person name="Batley J."/>
            <person name="Snowdon R.J."/>
            <person name="Tost J."/>
            <person name="Edwards D."/>
            <person name="Zhou Y."/>
            <person name="Hua W."/>
            <person name="Sharpe A.G."/>
            <person name="Paterson A.H."/>
            <person name="Guan C."/>
            <person name="Wincker P."/>
        </authorList>
    </citation>
    <scope>NUCLEOTIDE SEQUENCE [LARGE SCALE GENOMIC DNA]</scope>
    <source>
        <strain evidence="9">cv. Darmor-bzh</strain>
    </source>
</reference>
<name>A0A078FED0_BRANA</name>
<accession>A0A078FED0</accession>
<feature type="transmembrane region" description="Helical" evidence="6">
    <location>
        <begin position="102"/>
        <end position="126"/>
    </location>
</feature>
<feature type="domain" description="EamA" evidence="7">
    <location>
        <begin position="24"/>
        <end position="153"/>
    </location>
</feature>
<dbReference type="Pfam" id="PF00892">
    <property type="entry name" value="EamA"/>
    <property type="match status" value="1"/>
</dbReference>
<evidence type="ECO:0000259" key="7">
    <source>
        <dbReference type="Pfam" id="PF00892"/>
    </source>
</evidence>
<dbReference type="GO" id="GO:0022857">
    <property type="term" value="F:transmembrane transporter activity"/>
    <property type="evidence" value="ECO:0007669"/>
    <property type="project" value="InterPro"/>
</dbReference>
<dbReference type="SUPFAM" id="SSF103481">
    <property type="entry name" value="Multidrug resistance efflux transporter EmrE"/>
    <property type="match status" value="2"/>
</dbReference>
<dbReference type="STRING" id="3708.A0A078FED0"/>
<keyword evidence="4 6" id="KW-1133">Transmembrane helix</keyword>
<sequence>MEVKGRKETFVPFVSMVIMEACTIALTIMAKTAITGGMSPFVFVVYTNAFGSILLLPFSFFFHRNDRTEESIFSRPLLVRVFFLGFTGIFLFQNLAFVGLSFSSPIVVCAMGLLIPSFSFLLNLILGRSKLDWRNTSTRAKVLGTIMSFSGAFVEEMYKGPFIRPASSPSPTRLLKSIPKLLVYYTIPNNWFLGCIFLAAAFFSVSLFNVIQTGTVKKYPHVMKVASFYSIVGTIQCIIFSLFMERDLSAWKIEPNFDLFLIIATGIFGNVIRPSIQVKCAQMKGPYYVPLFKPFGIFWATVFGTSFFVNSLRYGNVLGAAIGGVGYYSVSWGQLKETEEKQNPMEERKAIKPMHLHEEDENKAPLLINQEESPILKSHHASALLIAHSPPPYNHEESYNLPTPCFLLAISSDKMGNLFGCGTSLEVDGTAVVETKSSSVKEKIKFQKDIVQALDAEIRKQVTLENNVVL</sequence>
<evidence type="ECO:0000256" key="3">
    <source>
        <dbReference type="ARBA" id="ARBA00022692"/>
    </source>
</evidence>
<comment type="similarity">
    <text evidence="2">Belongs to the drug/metabolite transporter (DMT) superfamily. Plant drug/metabolite exporter (P-DME) (TC 2.A.7.4) family.</text>
</comment>
<proteinExistence type="inferred from homology"/>
<comment type="subcellular location">
    <subcellularLocation>
        <location evidence="1">Membrane</location>
        <topology evidence="1">Multi-pass membrane protein</topology>
    </subcellularLocation>
</comment>
<evidence type="ECO:0000313" key="8">
    <source>
        <dbReference type="EMBL" id="CDY11606.1"/>
    </source>
</evidence>
<feature type="transmembrane region" description="Helical" evidence="6">
    <location>
        <begin position="222"/>
        <end position="244"/>
    </location>
</feature>